<dbReference type="RefSeq" id="WP_006677285.1">
    <property type="nucleotide sequence ID" value="NZ_AHKH01000032.1"/>
</dbReference>
<accession>H3SGY1</accession>
<dbReference type="SUPFAM" id="SSF55729">
    <property type="entry name" value="Acyl-CoA N-acyltransferases (Nat)"/>
    <property type="match status" value="1"/>
</dbReference>
<name>H3SGY1_9BACL</name>
<dbReference type="OrthoDB" id="1902458at2"/>
<evidence type="ECO:0000313" key="2">
    <source>
        <dbReference type="EMBL" id="EHQ61688.1"/>
    </source>
</evidence>
<dbReference type="PROSITE" id="PS51186">
    <property type="entry name" value="GNAT"/>
    <property type="match status" value="1"/>
</dbReference>
<dbReference type="AlphaFoldDB" id="H3SGY1"/>
<keyword evidence="3" id="KW-1185">Reference proteome</keyword>
<sequence length="170" mass="19782">MSLQIVEIHPDHKETFLNLYNLYLYELSAYTGEDIQPDGTFDVSSTHLYMERNELHPYFITYDDKLAGFILICSPPYVPSGIDYSIQELFVLKKYRGKNLASEAVSTVLNRFPGSYSVEQLKNNIAAVRFWKKYYKEQKIDFLEREDSIELEGLPGTYAMLSQTFVFSKK</sequence>
<comment type="caution">
    <text evidence="2">The sequence shown here is derived from an EMBL/GenBank/DDBJ whole genome shotgun (WGS) entry which is preliminary data.</text>
</comment>
<reference evidence="2 3" key="1">
    <citation type="journal article" date="2012" name="J. Bacteriol.">
        <title>Genome Sequence of the Pattern-Forming Social Bacterium Paenibacillus dendritiformis C454 Chiral Morphotype.</title>
        <authorList>
            <person name="Sirota-Madi A."/>
            <person name="Olender T."/>
            <person name="Helman Y."/>
            <person name="Brainis I."/>
            <person name="Finkelshtein A."/>
            <person name="Roth D."/>
            <person name="Hagai E."/>
            <person name="Leshkowitz D."/>
            <person name="Brodsky L."/>
            <person name="Galatenko V."/>
            <person name="Nikolaev V."/>
            <person name="Gutnick D.L."/>
            <person name="Lancet D."/>
            <person name="Ben-Jacob E."/>
        </authorList>
    </citation>
    <scope>NUCLEOTIDE SEQUENCE [LARGE SCALE GENOMIC DNA]</scope>
    <source>
        <strain evidence="2 3">C454</strain>
    </source>
</reference>
<gene>
    <name evidence="2" type="ORF">PDENDC454_13932</name>
</gene>
<evidence type="ECO:0000259" key="1">
    <source>
        <dbReference type="PROSITE" id="PS51186"/>
    </source>
</evidence>
<dbReference type="GO" id="GO:0016747">
    <property type="term" value="F:acyltransferase activity, transferring groups other than amino-acyl groups"/>
    <property type="evidence" value="ECO:0007669"/>
    <property type="project" value="InterPro"/>
</dbReference>
<feature type="domain" description="N-acetyltransferase" evidence="1">
    <location>
        <begin position="3"/>
        <end position="152"/>
    </location>
</feature>
<dbReference type="Pfam" id="PF00583">
    <property type="entry name" value="Acetyltransf_1"/>
    <property type="match status" value="1"/>
</dbReference>
<dbReference type="InterPro" id="IPR016181">
    <property type="entry name" value="Acyl_CoA_acyltransferase"/>
</dbReference>
<dbReference type="CDD" id="cd04301">
    <property type="entry name" value="NAT_SF"/>
    <property type="match status" value="1"/>
</dbReference>
<dbReference type="InterPro" id="IPR000182">
    <property type="entry name" value="GNAT_dom"/>
</dbReference>
<proteinExistence type="predicted"/>
<dbReference type="PATRIC" id="fig|1131935.3.peg.2881"/>
<dbReference type="STRING" id="1131935.PDENDC454_13932"/>
<dbReference type="Proteomes" id="UP000003900">
    <property type="component" value="Unassembled WGS sequence"/>
</dbReference>
<protein>
    <recommendedName>
        <fullName evidence="1">N-acetyltransferase domain-containing protein</fullName>
    </recommendedName>
</protein>
<organism evidence="2 3">
    <name type="scientific">Paenibacillus dendritiformis C454</name>
    <dbReference type="NCBI Taxonomy" id="1131935"/>
    <lineage>
        <taxon>Bacteria</taxon>
        <taxon>Bacillati</taxon>
        <taxon>Bacillota</taxon>
        <taxon>Bacilli</taxon>
        <taxon>Bacillales</taxon>
        <taxon>Paenibacillaceae</taxon>
        <taxon>Paenibacillus</taxon>
    </lineage>
</organism>
<evidence type="ECO:0000313" key="3">
    <source>
        <dbReference type="Proteomes" id="UP000003900"/>
    </source>
</evidence>
<dbReference type="EMBL" id="AHKH01000032">
    <property type="protein sequence ID" value="EHQ61688.1"/>
    <property type="molecule type" value="Genomic_DNA"/>
</dbReference>
<dbReference type="Gene3D" id="3.40.630.30">
    <property type="match status" value="1"/>
</dbReference>